<dbReference type="Proteomes" id="UP001344251">
    <property type="component" value="Chromosome"/>
</dbReference>
<gene>
    <name evidence="7" type="ORF">OG863_04875</name>
</gene>
<feature type="transmembrane region" description="Helical" evidence="5">
    <location>
        <begin position="154"/>
        <end position="174"/>
    </location>
</feature>
<dbReference type="EMBL" id="CP109106">
    <property type="protein sequence ID" value="WSB67343.1"/>
    <property type="molecule type" value="Genomic_DNA"/>
</dbReference>
<keyword evidence="3 5" id="KW-1133">Transmembrane helix</keyword>
<evidence type="ECO:0000259" key="6">
    <source>
        <dbReference type="Pfam" id="PF01061"/>
    </source>
</evidence>
<reference evidence="7 8" key="1">
    <citation type="submission" date="2022-10" db="EMBL/GenBank/DDBJ databases">
        <title>The complete genomes of actinobacterial strains from the NBC collection.</title>
        <authorList>
            <person name="Joergensen T.S."/>
            <person name="Alvarez Arevalo M."/>
            <person name="Sterndorff E.B."/>
            <person name="Faurdal D."/>
            <person name="Vuksanovic O."/>
            <person name="Mourched A.-S."/>
            <person name="Charusanti P."/>
            <person name="Shaw S."/>
            <person name="Blin K."/>
            <person name="Weber T."/>
        </authorList>
    </citation>
    <scope>NUCLEOTIDE SEQUENCE [LARGE SCALE GENOMIC DNA]</scope>
    <source>
        <strain evidence="7 8">NBC 01774</strain>
    </source>
</reference>
<sequence>MTSHDTVPAGDAAAPARASLAWRAAEAARMGWLEYRVVETPAGLLGATLPRGVLQILFFTTLAGVLAGPGHREYAFAGSLVLVLSGTNVNGVVAVPVLDKQYATFARVRTGVLSPTVTQLARALPYPVMGWVLLVVQAAVAAPVLGMTDFALQLLPWAWVYALIALTLSVLGLAGATMSVGKRADVVAPNVLSYLVMLCSGAIVPPGRVAWVDAIGQVLPGRHGLDAIRAGMAGRPWLGDLGLEVAAGLGFTVLAALSILVQARRASRLGHDDFE</sequence>
<evidence type="ECO:0000256" key="2">
    <source>
        <dbReference type="ARBA" id="ARBA00022692"/>
    </source>
</evidence>
<proteinExistence type="predicted"/>
<name>A0ABZ1FBY2_9ACTN</name>
<keyword evidence="2 5" id="KW-0812">Transmembrane</keyword>
<evidence type="ECO:0000256" key="1">
    <source>
        <dbReference type="ARBA" id="ARBA00004141"/>
    </source>
</evidence>
<dbReference type="RefSeq" id="WP_326616631.1">
    <property type="nucleotide sequence ID" value="NZ_CP109106.1"/>
</dbReference>
<evidence type="ECO:0000313" key="7">
    <source>
        <dbReference type="EMBL" id="WSB67343.1"/>
    </source>
</evidence>
<feature type="domain" description="ABC-2 type transporter transmembrane" evidence="6">
    <location>
        <begin position="53"/>
        <end position="232"/>
    </location>
</feature>
<evidence type="ECO:0000313" key="8">
    <source>
        <dbReference type="Proteomes" id="UP001344251"/>
    </source>
</evidence>
<evidence type="ECO:0000256" key="5">
    <source>
        <dbReference type="SAM" id="Phobius"/>
    </source>
</evidence>
<comment type="subcellular location">
    <subcellularLocation>
        <location evidence="1">Membrane</location>
        <topology evidence="1">Multi-pass membrane protein</topology>
    </subcellularLocation>
</comment>
<dbReference type="InterPro" id="IPR013525">
    <property type="entry name" value="ABC2_TM"/>
</dbReference>
<feature type="transmembrane region" description="Helical" evidence="5">
    <location>
        <begin position="186"/>
        <end position="204"/>
    </location>
</feature>
<keyword evidence="8" id="KW-1185">Reference proteome</keyword>
<keyword evidence="4 5" id="KW-0472">Membrane</keyword>
<organism evidence="7 8">
    <name type="scientific">Streptomyces decoyicus</name>
    <dbReference type="NCBI Taxonomy" id="249567"/>
    <lineage>
        <taxon>Bacteria</taxon>
        <taxon>Bacillati</taxon>
        <taxon>Actinomycetota</taxon>
        <taxon>Actinomycetes</taxon>
        <taxon>Kitasatosporales</taxon>
        <taxon>Streptomycetaceae</taxon>
        <taxon>Streptomyces</taxon>
    </lineage>
</organism>
<accession>A0ABZ1FBY2</accession>
<evidence type="ECO:0000256" key="3">
    <source>
        <dbReference type="ARBA" id="ARBA00022989"/>
    </source>
</evidence>
<feature type="transmembrane region" description="Helical" evidence="5">
    <location>
        <begin position="128"/>
        <end position="148"/>
    </location>
</feature>
<protein>
    <submittedName>
        <fullName evidence="7">ABC transporter permease</fullName>
    </submittedName>
</protein>
<evidence type="ECO:0000256" key="4">
    <source>
        <dbReference type="ARBA" id="ARBA00023136"/>
    </source>
</evidence>
<feature type="transmembrane region" description="Helical" evidence="5">
    <location>
        <begin position="241"/>
        <end position="261"/>
    </location>
</feature>
<dbReference type="Pfam" id="PF01061">
    <property type="entry name" value="ABC2_membrane"/>
    <property type="match status" value="1"/>
</dbReference>